<dbReference type="GO" id="GO:0004198">
    <property type="term" value="F:calcium-dependent cysteine-type endopeptidase activity"/>
    <property type="evidence" value="ECO:0007669"/>
    <property type="project" value="InterPro"/>
</dbReference>
<evidence type="ECO:0000256" key="6">
    <source>
        <dbReference type="PROSITE-ProRule" id="PRU00239"/>
    </source>
</evidence>
<sequence length="87" mass="10152">MSTFKPYLEQNYEVLKSNCLKSGKLFEDDKFPANDTSLYRFQKFKTGKISWKRPHEITQNPQFIVDFIEPNDLDQGQIGNCWMVAAA</sequence>
<reference evidence="8" key="1">
    <citation type="submission" date="2021-02" db="EMBL/GenBank/DDBJ databases">
        <authorList>
            <person name="Nowell W R."/>
        </authorList>
    </citation>
    <scope>NUCLEOTIDE SEQUENCE</scope>
    <source>
        <strain evidence="8">Ploen Becks lab</strain>
    </source>
</reference>
<dbReference type="PROSITE" id="PS00139">
    <property type="entry name" value="THIOL_PROTEASE_CYS"/>
    <property type="match status" value="1"/>
</dbReference>
<dbReference type="InterPro" id="IPR038765">
    <property type="entry name" value="Papain-like_cys_pep_sf"/>
</dbReference>
<dbReference type="InterPro" id="IPR000169">
    <property type="entry name" value="Pept_cys_AS"/>
</dbReference>
<protein>
    <recommendedName>
        <fullName evidence="7">Calpain catalytic domain-containing protein</fullName>
    </recommendedName>
</protein>
<evidence type="ECO:0000256" key="4">
    <source>
        <dbReference type="ARBA" id="ARBA00022807"/>
    </source>
</evidence>
<evidence type="ECO:0000256" key="5">
    <source>
        <dbReference type="PIRSR" id="PIRSR622684-1"/>
    </source>
</evidence>
<dbReference type="InterPro" id="IPR001300">
    <property type="entry name" value="Peptidase_C2_calpain_cat"/>
</dbReference>
<proteinExistence type="inferred from homology"/>
<comment type="caution">
    <text evidence="6">Lacks conserved residue(s) required for the propagation of feature annotation.</text>
</comment>
<organism evidence="8 9">
    <name type="scientific">Brachionus calyciflorus</name>
    <dbReference type="NCBI Taxonomy" id="104777"/>
    <lineage>
        <taxon>Eukaryota</taxon>
        <taxon>Metazoa</taxon>
        <taxon>Spiralia</taxon>
        <taxon>Gnathifera</taxon>
        <taxon>Rotifera</taxon>
        <taxon>Eurotatoria</taxon>
        <taxon>Monogononta</taxon>
        <taxon>Pseudotrocha</taxon>
        <taxon>Ploima</taxon>
        <taxon>Brachionidae</taxon>
        <taxon>Brachionus</taxon>
    </lineage>
</organism>
<dbReference type="OrthoDB" id="25276at2759"/>
<dbReference type="GO" id="GO:0005737">
    <property type="term" value="C:cytoplasm"/>
    <property type="evidence" value="ECO:0007669"/>
    <property type="project" value="TreeGrafter"/>
</dbReference>
<accession>A0A814PAN9</accession>
<feature type="non-terminal residue" evidence="8">
    <location>
        <position position="87"/>
    </location>
</feature>
<evidence type="ECO:0000313" key="9">
    <source>
        <dbReference type="Proteomes" id="UP000663879"/>
    </source>
</evidence>
<keyword evidence="2" id="KW-0645">Protease</keyword>
<keyword evidence="3" id="KW-0378">Hydrolase</keyword>
<dbReference type="PRINTS" id="PR00704">
    <property type="entry name" value="CALPAIN"/>
</dbReference>
<comment type="similarity">
    <text evidence="1">Belongs to the peptidase C2 family.</text>
</comment>
<evidence type="ECO:0000256" key="1">
    <source>
        <dbReference type="ARBA" id="ARBA00007623"/>
    </source>
</evidence>
<evidence type="ECO:0000256" key="2">
    <source>
        <dbReference type="ARBA" id="ARBA00022670"/>
    </source>
</evidence>
<keyword evidence="4" id="KW-0788">Thiol protease</keyword>
<dbReference type="InterPro" id="IPR022684">
    <property type="entry name" value="Calpain_cysteine_protease"/>
</dbReference>
<dbReference type="PANTHER" id="PTHR10183:SF433">
    <property type="entry name" value="CALPAIN-A-RELATED"/>
    <property type="match status" value="1"/>
</dbReference>
<dbReference type="EMBL" id="CAJNOC010007700">
    <property type="protein sequence ID" value="CAF1103542.1"/>
    <property type="molecule type" value="Genomic_DNA"/>
</dbReference>
<evidence type="ECO:0000259" key="7">
    <source>
        <dbReference type="PROSITE" id="PS50203"/>
    </source>
</evidence>
<gene>
    <name evidence="8" type="ORF">OXX778_LOCUS21273</name>
</gene>
<keyword evidence="9" id="KW-1185">Reference proteome</keyword>
<name>A0A814PAN9_9BILA</name>
<dbReference type="GO" id="GO:0006508">
    <property type="term" value="P:proteolysis"/>
    <property type="evidence" value="ECO:0007669"/>
    <property type="project" value="UniProtKB-KW"/>
</dbReference>
<evidence type="ECO:0000313" key="8">
    <source>
        <dbReference type="EMBL" id="CAF1103542.1"/>
    </source>
</evidence>
<comment type="caution">
    <text evidence="8">The sequence shown here is derived from an EMBL/GenBank/DDBJ whole genome shotgun (WGS) entry which is preliminary data.</text>
</comment>
<feature type="active site" evidence="5">
    <location>
        <position position="81"/>
    </location>
</feature>
<dbReference type="PANTHER" id="PTHR10183">
    <property type="entry name" value="CALPAIN"/>
    <property type="match status" value="1"/>
</dbReference>
<dbReference type="Pfam" id="PF00648">
    <property type="entry name" value="Peptidase_C2"/>
    <property type="match status" value="1"/>
</dbReference>
<dbReference type="AlphaFoldDB" id="A0A814PAN9"/>
<evidence type="ECO:0000256" key="3">
    <source>
        <dbReference type="ARBA" id="ARBA00022801"/>
    </source>
</evidence>
<dbReference type="SUPFAM" id="SSF54001">
    <property type="entry name" value="Cysteine proteinases"/>
    <property type="match status" value="1"/>
</dbReference>
<dbReference type="Proteomes" id="UP000663879">
    <property type="component" value="Unassembled WGS sequence"/>
</dbReference>
<feature type="domain" description="Calpain catalytic" evidence="7">
    <location>
        <begin position="25"/>
        <end position="87"/>
    </location>
</feature>
<dbReference type="PROSITE" id="PS50203">
    <property type="entry name" value="CALPAIN_CAT"/>
    <property type="match status" value="1"/>
</dbReference>